<dbReference type="AlphaFoldDB" id="A0AAN6REG1"/>
<protein>
    <recommendedName>
        <fullName evidence="3">Fungal lipase-type domain-containing protein</fullName>
    </recommendedName>
</protein>
<keyword evidence="1" id="KW-0732">Signal</keyword>
<organism evidence="4 5">
    <name type="scientific">Pseudopithomyces chartarum</name>
    <dbReference type="NCBI Taxonomy" id="1892770"/>
    <lineage>
        <taxon>Eukaryota</taxon>
        <taxon>Fungi</taxon>
        <taxon>Dikarya</taxon>
        <taxon>Ascomycota</taxon>
        <taxon>Pezizomycotina</taxon>
        <taxon>Dothideomycetes</taxon>
        <taxon>Pleosporomycetidae</taxon>
        <taxon>Pleosporales</taxon>
        <taxon>Massarineae</taxon>
        <taxon>Didymosphaeriaceae</taxon>
        <taxon>Pseudopithomyces</taxon>
    </lineage>
</organism>
<dbReference type="Pfam" id="PF01764">
    <property type="entry name" value="Lipase_3"/>
    <property type="match status" value="1"/>
</dbReference>
<feature type="domain" description="Fungal lipase-type" evidence="3">
    <location>
        <begin position="373"/>
        <end position="503"/>
    </location>
</feature>
<sequence length="577" mass="63357">MNPPISPTPPSLSTLSNELLLDIADCLAQDQNVNPSCPPLKNLSLVNHHFRTLFRPLLLRSIVLATQWDPSLPGSTWSKMHHALLHLTSPPLPSHIKSLHLDLTLLHDEENLPDPTPLRETANFLPHLTSLSRLHLQIPEPWNPIFESTLETASPNLTLPLATLLIEQPSIYLLRYCPLTTRLALLNTRQSSTLNRINLPTYAAHAPHVTHLEAHAYWSESEVACLGQAWPGLTHLGAFPAWSGADCPDVVDLGEHFPQLKVLALAVLDRESFWAGGNNPPYNKCTEGGLKLTMVDDAVSTEVFDKLVVLEQYAAAAYCSENNNSTNTKITCSRQNCGFVEAADTNTLTEFENGAETDATGFVSTDATNKLIVISFRGSKSIDNWAANLDFQMEDVSFCSGCRTHSGFLEAWNEVQEGVINAVKDAQTQSPDYKVVATGHSLGGAMATVAAAALRSIDIPVDLYTYGAPKSGNKEWATFLSGTDKGANFRVVHKDDIVPTLPPSIPFFMPYAHVQPEYFITTGNKVDVTANDVQMIPNGDSGGIDIASHLWYFNKISACDGMIDWKVKRMLGRDELW</sequence>
<dbReference type="InterPro" id="IPR029058">
    <property type="entry name" value="AB_hydrolase_fold"/>
</dbReference>
<dbReference type="PANTHER" id="PTHR46640">
    <property type="entry name" value="TRIACYLGLYCEROL LIPASE, PUTATIVE (AFU_ORTHOLOGUE AFUA_6G06510)-RELATED"/>
    <property type="match status" value="1"/>
</dbReference>
<dbReference type="SUPFAM" id="SSF53474">
    <property type="entry name" value="alpha/beta-Hydrolases"/>
    <property type="match status" value="1"/>
</dbReference>
<dbReference type="GO" id="GO:0016787">
    <property type="term" value="F:hydrolase activity"/>
    <property type="evidence" value="ECO:0007669"/>
    <property type="project" value="UniProtKB-KW"/>
</dbReference>
<dbReference type="InterPro" id="IPR002921">
    <property type="entry name" value="Fungal_lipase-type"/>
</dbReference>
<evidence type="ECO:0000256" key="2">
    <source>
        <dbReference type="ARBA" id="ARBA00022801"/>
    </source>
</evidence>
<accession>A0AAN6REG1</accession>
<dbReference type="InterPro" id="IPR051299">
    <property type="entry name" value="AB_hydrolase_lip/est"/>
</dbReference>
<dbReference type="GO" id="GO:0006629">
    <property type="term" value="P:lipid metabolic process"/>
    <property type="evidence" value="ECO:0007669"/>
    <property type="project" value="InterPro"/>
</dbReference>
<reference evidence="4 5" key="1">
    <citation type="submission" date="2021-02" db="EMBL/GenBank/DDBJ databases">
        <title>Genome assembly of Pseudopithomyces chartarum.</title>
        <authorList>
            <person name="Jauregui R."/>
            <person name="Singh J."/>
            <person name="Voisey C."/>
        </authorList>
    </citation>
    <scope>NUCLEOTIDE SEQUENCE [LARGE SCALE GENOMIC DNA]</scope>
    <source>
        <strain evidence="4 5">AGR01</strain>
    </source>
</reference>
<dbReference type="EMBL" id="WVTA01000017">
    <property type="protein sequence ID" value="KAK3200918.1"/>
    <property type="molecule type" value="Genomic_DNA"/>
</dbReference>
<gene>
    <name evidence="4" type="ORF">GRF29_213g391973</name>
</gene>
<evidence type="ECO:0000256" key="1">
    <source>
        <dbReference type="ARBA" id="ARBA00022729"/>
    </source>
</evidence>
<comment type="caution">
    <text evidence="4">The sequence shown here is derived from an EMBL/GenBank/DDBJ whole genome shotgun (WGS) entry which is preliminary data.</text>
</comment>
<keyword evidence="2" id="KW-0378">Hydrolase</keyword>
<keyword evidence="5" id="KW-1185">Reference proteome</keyword>
<proteinExistence type="predicted"/>
<dbReference type="CDD" id="cd00519">
    <property type="entry name" value="Lipase_3"/>
    <property type="match status" value="1"/>
</dbReference>
<dbReference type="PANTHER" id="PTHR46640:SF1">
    <property type="entry name" value="FUNGAL LIPASE-LIKE DOMAIN-CONTAINING PROTEIN-RELATED"/>
    <property type="match status" value="1"/>
</dbReference>
<evidence type="ECO:0000313" key="5">
    <source>
        <dbReference type="Proteomes" id="UP001280581"/>
    </source>
</evidence>
<dbReference type="Gene3D" id="3.40.50.1820">
    <property type="entry name" value="alpha/beta hydrolase"/>
    <property type="match status" value="1"/>
</dbReference>
<name>A0AAN6REG1_9PLEO</name>
<evidence type="ECO:0000313" key="4">
    <source>
        <dbReference type="EMBL" id="KAK3200918.1"/>
    </source>
</evidence>
<evidence type="ECO:0000259" key="3">
    <source>
        <dbReference type="Pfam" id="PF01764"/>
    </source>
</evidence>
<dbReference type="Proteomes" id="UP001280581">
    <property type="component" value="Unassembled WGS sequence"/>
</dbReference>